<evidence type="ECO:0000256" key="1">
    <source>
        <dbReference type="ARBA" id="ARBA00004123"/>
    </source>
</evidence>
<proteinExistence type="predicted"/>
<dbReference type="PANTHER" id="PTHR31314:SF168">
    <property type="entry name" value="MYB-LIKE HTH TRANSCRIPTIONAL REGULATOR FAMILY PROTEIN"/>
    <property type="match status" value="1"/>
</dbReference>
<dbReference type="InterPro" id="IPR009057">
    <property type="entry name" value="Homeodomain-like_sf"/>
</dbReference>
<feature type="region of interest" description="Disordered" evidence="5">
    <location>
        <begin position="210"/>
        <end position="255"/>
    </location>
</feature>
<dbReference type="SUPFAM" id="SSF46689">
    <property type="entry name" value="Homeodomain-like"/>
    <property type="match status" value="1"/>
</dbReference>
<evidence type="ECO:0000256" key="3">
    <source>
        <dbReference type="ARBA" id="ARBA00023163"/>
    </source>
</evidence>
<evidence type="ECO:0000256" key="2">
    <source>
        <dbReference type="ARBA" id="ARBA00023015"/>
    </source>
</evidence>
<evidence type="ECO:0000256" key="4">
    <source>
        <dbReference type="ARBA" id="ARBA00023242"/>
    </source>
</evidence>
<dbReference type="InterPro" id="IPR001005">
    <property type="entry name" value="SANT/Myb"/>
</dbReference>
<dbReference type="GO" id="GO:0005634">
    <property type="term" value="C:nucleus"/>
    <property type="evidence" value="ECO:0007669"/>
    <property type="project" value="UniProtKB-SubCell"/>
</dbReference>
<dbReference type="InterPro" id="IPR006447">
    <property type="entry name" value="Myb_dom_plants"/>
</dbReference>
<dbReference type="PROSITE" id="PS51294">
    <property type="entry name" value="HTH_MYB"/>
    <property type="match status" value="1"/>
</dbReference>
<evidence type="ECO:0000313" key="8">
    <source>
        <dbReference type="Proteomes" id="UP000516437"/>
    </source>
</evidence>
<dbReference type="OrthoDB" id="551907at2759"/>
<keyword evidence="3" id="KW-0804">Transcription</keyword>
<dbReference type="NCBIfam" id="TIGR01557">
    <property type="entry name" value="myb_SHAQKYF"/>
    <property type="match status" value="1"/>
</dbReference>
<feature type="compositionally biased region" description="Low complexity" evidence="5">
    <location>
        <begin position="239"/>
        <end position="250"/>
    </location>
</feature>
<dbReference type="GO" id="GO:0003700">
    <property type="term" value="F:DNA-binding transcription factor activity"/>
    <property type="evidence" value="ECO:0007669"/>
    <property type="project" value="InterPro"/>
</dbReference>
<keyword evidence="4" id="KW-0539">Nucleus</keyword>
<reference evidence="7 8" key="1">
    <citation type="journal article" date="2019" name="Plant Biotechnol. J.">
        <title>The red bayberry genome and genetic basis of sex determination.</title>
        <authorList>
            <person name="Jia H.M."/>
            <person name="Jia H.J."/>
            <person name="Cai Q.L."/>
            <person name="Wang Y."/>
            <person name="Zhao H.B."/>
            <person name="Yang W.F."/>
            <person name="Wang G.Y."/>
            <person name="Li Y.H."/>
            <person name="Zhan D.L."/>
            <person name="Shen Y.T."/>
            <person name="Niu Q.F."/>
            <person name="Chang L."/>
            <person name="Qiu J."/>
            <person name="Zhao L."/>
            <person name="Xie H.B."/>
            <person name="Fu W.Y."/>
            <person name="Jin J."/>
            <person name="Li X.W."/>
            <person name="Jiao Y."/>
            <person name="Zhou C.C."/>
            <person name="Tu T."/>
            <person name="Chai C.Y."/>
            <person name="Gao J.L."/>
            <person name="Fan L.J."/>
            <person name="van de Weg E."/>
            <person name="Wang J.Y."/>
            <person name="Gao Z.S."/>
        </authorList>
    </citation>
    <scope>NUCLEOTIDE SEQUENCE [LARGE SCALE GENOMIC DNA]</scope>
    <source>
        <tissue evidence="7">Leaves</tissue>
    </source>
</reference>
<accession>A0A6A1WL65</accession>
<dbReference type="InterPro" id="IPR017930">
    <property type="entry name" value="Myb_dom"/>
</dbReference>
<dbReference type="AlphaFoldDB" id="A0A6A1WL65"/>
<comment type="subcellular location">
    <subcellularLocation>
        <location evidence="1">Nucleus</location>
    </subcellularLocation>
</comment>
<keyword evidence="8" id="KW-1185">Reference proteome</keyword>
<feature type="compositionally biased region" description="Polar residues" evidence="5">
    <location>
        <begin position="211"/>
        <end position="233"/>
    </location>
</feature>
<feature type="domain" description="HTH myb-type" evidence="6">
    <location>
        <begin position="58"/>
        <end position="118"/>
    </location>
</feature>
<dbReference type="InterPro" id="IPR046955">
    <property type="entry name" value="PHR1-like"/>
</dbReference>
<dbReference type="Pfam" id="PF00249">
    <property type="entry name" value="Myb_DNA-binding"/>
    <property type="match status" value="1"/>
</dbReference>
<protein>
    <recommendedName>
        <fullName evidence="6">HTH myb-type domain-containing protein</fullName>
    </recommendedName>
</protein>
<dbReference type="FunFam" id="1.10.10.60:FF:000002">
    <property type="entry name" value="Myb family transcription factor"/>
    <property type="match status" value="1"/>
</dbReference>
<dbReference type="EMBL" id="RXIC02000020">
    <property type="protein sequence ID" value="KAB1224468.1"/>
    <property type="molecule type" value="Genomic_DNA"/>
</dbReference>
<gene>
    <name evidence="7" type="ORF">CJ030_MR2G016357</name>
</gene>
<feature type="compositionally biased region" description="Basic and acidic residues" evidence="5">
    <location>
        <begin position="313"/>
        <end position="326"/>
    </location>
</feature>
<evidence type="ECO:0000256" key="5">
    <source>
        <dbReference type="SAM" id="MobiDB-lite"/>
    </source>
</evidence>
<feature type="region of interest" description="Disordered" evidence="5">
    <location>
        <begin position="1"/>
        <end position="56"/>
    </location>
</feature>
<keyword evidence="2" id="KW-0805">Transcription regulation</keyword>
<evidence type="ECO:0000259" key="6">
    <source>
        <dbReference type="PROSITE" id="PS51294"/>
    </source>
</evidence>
<evidence type="ECO:0000313" key="7">
    <source>
        <dbReference type="EMBL" id="KAB1224468.1"/>
    </source>
</evidence>
<dbReference type="GO" id="GO:0003677">
    <property type="term" value="F:DNA binding"/>
    <property type="evidence" value="ECO:0007669"/>
    <property type="project" value="InterPro"/>
</dbReference>
<feature type="region of interest" description="Disordered" evidence="5">
    <location>
        <begin position="308"/>
        <end position="334"/>
    </location>
</feature>
<sequence>MEESGGSECSKISPSNRNEDVSESGENDDECKVIYGGSSSNSTIEESDKKPSVRPYIRSKMPRLRWTPDLHLRFVHAVEKLGGQERATPKMVLQLMNIKGLSIAHVKSHLQMYRSKKVDDPGPRCRFNGDPSSWNSYDQNFLGFTAARSSTNNSSAEFYGTVCERIFGSSHRNWSTNSNFRMGTSSFGVQSSAWRIQEMKDGLHSFHKQESLPTQTRSIPRNLNPGVTHQQAEVENHTSPSNSNAPSDSNKTTNLQGWNTLKRKASDCDLNLDLSLTLTSRNGDNQRSLGDDKVDSILSLSLYAQSSSSLASLKERRDDGKDEETRASTLDLTI</sequence>
<dbReference type="Gene3D" id="1.10.10.60">
    <property type="entry name" value="Homeodomain-like"/>
    <property type="match status" value="1"/>
</dbReference>
<organism evidence="7 8">
    <name type="scientific">Morella rubra</name>
    <name type="common">Chinese bayberry</name>
    <dbReference type="NCBI Taxonomy" id="262757"/>
    <lineage>
        <taxon>Eukaryota</taxon>
        <taxon>Viridiplantae</taxon>
        <taxon>Streptophyta</taxon>
        <taxon>Embryophyta</taxon>
        <taxon>Tracheophyta</taxon>
        <taxon>Spermatophyta</taxon>
        <taxon>Magnoliopsida</taxon>
        <taxon>eudicotyledons</taxon>
        <taxon>Gunneridae</taxon>
        <taxon>Pentapetalae</taxon>
        <taxon>rosids</taxon>
        <taxon>fabids</taxon>
        <taxon>Fagales</taxon>
        <taxon>Myricaceae</taxon>
        <taxon>Morella</taxon>
    </lineage>
</organism>
<dbReference type="Proteomes" id="UP000516437">
    <property type="component" value="Chromosome 2"/>
</dbReference>
<name>A0A6A1WL65_9ROSI</name>
<comment type="caution">
    <text evidence="7">The sequence shown here is derived from an EMBL/GenBank/DDBJ whole genome shotgun (WGS) entry which is preliminary data.</text>
</comment>
<dbReference type="PANTHER" id="PTHR31314">
    <property type="entry name" value="MYB FAMILY TRANSCRIPTION FACTOR PHL7-LIKE"/>
    <property type="match status" value="1"/>
</dbReference>